<dbReference type="EMBL" id="CP154795">
    <property type="protein sequence ID" value="XAN09251.1"/>
    <property type="molecule type" value="Genomic_DNA"/>
</dbReference>
<evidence type="ECO:0000256" key="1">
    <source>
        <dbReference type="SAM" id="Coils"/>
    </source>
</evidence>
<keyword evidence="1" id="KW-0175">Coiled coil</keyword>
<keyword evidence="3" id="KW-1185">Reference proteome</keyword>
<dbReference type="RefSeq" id="WP_111465654.1">
    <property type="nucleotide sequence ID" value="NZ_CP154795.1"/>
</dbReference>
<name>A0ABZ3FT26_9ACTN</name>
<dbReference type="Proteomes" id="UP001442841">
    <property type="component" value="Chromosome"/>
</dbReference>
<evidence type="ECO:0000313" key="2">
    <source>
        <dbReference type="EMBL" id="XAN09251.1"/>
    </source>
</evidence>
<evidence type="ECO:0000313" key="3">
    <source>
        <dbReference type="Proteomes" id="UP001442841"/>
    </source>
</evidence>
<proteinExistence type="predicted"/>
<accession>A0ABZ3FT26</accession>
<feature type="coiled-coil region" evidence="1">
    <location>
        <begin position="47"/>
        <end position="81"/>
    </location>
</feature>
<protein>
    <submittedName>
        <fullName evidence="2">Uncharacterized protein</fullName>
    </submittedName>
</protein>
<organism evidence="2 3">
    <name type="scientific">Ammonicoccus fulvus</name>
    <dbReference type="NCBI Taxonomy" id="3138240"/>
    <lineage>
        <taxon>Bacteria</taxon>
        <taxon>Bacillati</taxon>
        <taxon>Actinomycetota</taxon>
        <taxon>Actinomycetes</taxon>
        <taxon>Propionibacteriales</taxon>
        <taxon>Propionibacteriaceae</taxon>
        <taxon>Ammonicoccus</taxon>
    </lineage>
</organism>
<sequence length="83" mass="9347">MKDDEFTKPFAYMERKFSDIEAALADKADKSDVTRVLNALDAIRGVVEDAETERTAHAAQLTRHEEAIVDIDERVTALQRRAA</sequence>
<gene>
    <name evidence="2" type="ORF">AADG42_18660</name>
</gene>
<reference evidence="2 3" key="1">
    <citation type="submission" date="2024-04" db="EMBL/GenBank/DDBJ databases">
        <title>Isolation of an actinomycete strain from pig manure.</title>
        <authorList>
            <person name="Gong T."/>
            <person name="Yu Z."/>
            <person name="An M."/>
            <person name="Wei C."/>
            <person name="Yang W."/>
            <person name="Liu L."/>
        </authorList>
    </citation>
    <scope>NUCLEOTIDE SEQUENCE [LARGE SCALE GENOMIC DNA]</scope>
    <source>
        <strain evidence="2 3">ZF39</strain>
    </source>
</reference>